<evidence type="ECO:0000313" key="5">
    <source>
        <dbReference type="EMBL" id="RNA16516.1"/>
    </source>
</evidence>
<dbReference type="EMBL" id="REGN01004691">
    <property type="protein sequence ID" value="RNA16516.1"/>
    <property type="molecule type" value="Genomic_DNA"/>
</dbReference>
<dbReference type="PANTHER" id="PTHR24104">
    <property type="entry name" value="E3 UBIQUITIN-PROTEIN LIGASE NHLRC1-RELATED"/>
    <property type="match status" value="1"/>
</dbReference>
<dbReference type="GO" id="GO:0000209">
    <property type="term" value="P:protein polyubiquitination"/>
    <property type="evidence" value="ECO:0007669"/>
    <property type="project" value="TreeGrafter"/>
</dbReference>
<keyword evidence="1" id="KW-0677">Repeat</keyword>
<evidence type="ECO:0000256" key="4">
    <source>
        <dbReference type="SAM" id="MobiDB-lite"/>
    </source>
</evidence>
<dbReference type="InterPro" id="IPR011042">
    <property type="entry name" value="6-blade_b-propeller_TolB-like"/>
</dbReference>
<dbReference type="Pfam" id="PF01436">
    <property type="entry name" value="NHL"/>
    <property type="match status" value="1"/>
</dbReference>
<keyword evidence="3" id="KW-0175">Coiled coil</keyword>
<reference evidence="5 6" key="1">
    <citation type="journal article" date="2018" name="Sci. Rep.">
        <title>Genomic signatures of local adaptation to the degree of environmental predictability in rotifers.</title>
        <authorList>
            <person name="Franch-Gras L."/>
            <person name="Hahn C."/>
            <person name="Garcia-Roger E.M."/>
            <person name="Carmona M.J."/>
            <person name="Serra M."/>
            <person name="Gomez A."/>
        </authorList>
    </citation>
    <scope>NUCLEOTIDE SEQUENCE [LARGE SCALE GENOMIC DNA]</scope>
    <source>
        <strain evidence="5">HYR1</strain>
    </source>
</reference>
<proteinExistence type="predicted"/>
<dbReference type="GO" id="GO:0008270">
    <property type="term" value="F:zinc ion binding"/>
    <property type="evidence" value="ECO:0007669"/>
    <property type="project" value="UniProtKB-KW"/>
</dbReference>
<dbReference type="InterPro" id="IPR001258">
    <property type="entry name" value="NHL_repeat"/>
</dbReference>
<feature type="region of interest" description="Disordered" evidence="4">
    <location>
        <begin position="426"/>
        <end position="460"/>
    </location>
</feature>
<comment type="caution">
    <text evidence="5">The sequence shown here is derived from an EMBL/GenBank/DDBJ whole genome shotgun (WGS) entry which is preliminary data.</text>
</comment>
<protein>
    <submittedName>
        <fullName evidence="5">Zinc finger and NHL repeat domain containing</fullName>
    </submittedName>
</protein>
<dbReference type="PROSITE" id="PS51125">
    <property type="entry name" value="NHL"/>
    <property type="match status" value="1"/>
</dbReference>
<feature type="compositionally biased region" description="Basic and acidic residues" evidence="4">
    <location>
        <begin position="431"/>
        <end position="440"/>
    </location>
</feature>
<feature type="coiled-coil region" evidence="3">
    <location>
        <begin position="132"/>
        <end position="194"/>
    </location>
</feature>
<evidence type="ECO:0000313" key="6">
    <source>
        <dbReference type="Proteomes" id="UP000276133"/>
    </source>
</evidence>
<dbReference type="Proteomes" id="UP000276133">
    <property type="component" value="Unassembled WGS sequence"/>
</dbReference>
<dbReference type="OrthoDB" id="342730at2759"/>
<dbReference type="CDD" id="cd05819">
    <property type="entry name" value="NHL"/>
    <property type="match status" value="1"/>
</dbReference>
<evidence type="ECO:0000256" key="3">
    <source>
        <dbReference type="SAM" id="Coils"/>
    </source>
</evidence>
<gene>
    <name evidence="5" type="ORF">BpHYR1_030364</name>
</gene>
<dbReference type="STRING" id="10195.A0A3M7QYW6"/>
<accession>A0A3M7QYW6</accession>
<organism evidence="5 6">
    <name type="scientific">Brachionus plicatilis</name>
    <name type="common">Marine rotifer</name>
    <name type="synonym">Brachionus muelleri</name>
    <dbReference type="NCBI Taxonomy" id="10195"/>
    <lineage>
        <taxon>Eukaryota</taxon>
        <taxon>Metazoa</taxon>
        <taxon>Spiralia</taxon>
        <taxon>Gnathifera</taxon>
        <taxon>Rotifera</taxon>
        <taxon>Eurotatoria</taxon>
        <taxon>Monogononta</taxon>
        <taxon>Pseudotrocha</taxon>
        <taxon>Ploima</taxon>
        <taxon>Brachionidae</taxon>
        <taxon>Brachionus</taxon>
    </lineage>
</organism>
<dbReference type="Gene3D" id="2.120.10.30">
    <property type="entry name" value="TolB, C-terminal domain"/>
    <property type="match status" value="1"/>
</dbReference>
<feature type="repeat" description="NHL" evidence="2">
    <location>
        <begin position="585"/>
        <end position="615"/>
    </location>
</feature>
<dbReference type="GO" id="GO:0043161">
    <property type="term" value="P:proteasome-mediated ubiquitin-dependent protein catabolic process"/>
    <property type="evidence" value="ECO:0007669"/>
    <property type="project" value="TreeGrafter"/>
</dbReference>
<dbReference type="InterPro" id="IPR050952">
    <property type="entry name" value="TRIM-NHL_E3_ligases"/>
</dbReference>
<dbReference type="GO" id="GO:0061630">
    <property type="term" value="F:ubiquitin protein ligase activity"/>
    <property type="evidence" value="ECO:0007669"/>
    <property type="project" value="TreeGrafter"/>
</dbReference>
<dbReference type="SUPFAM" id="SSF101898">
    <property type="entry name" value="NHL repeat"/>
    <property type="match status" value="1"/>
</dbReference>
<name>A0A3M7QYW6_BRAPC</name>
<evidence type="ECO:0000256" key="1">
    <source>
        <dbReference type="ARBA" id="ARBA00022737"/>
    </source>
</evidence>
<evidence type="ECO:0000256" key="2">
    <source>
        <dbReference type="PROSITE-ProRule" id="PRU00504"/>
    </source>
</evidence>
<sequence>MINYGGSITSSFPNTLCSSPSGLTCSLCSLNLHTPEFQKCTHCGLNICQNCLLENYEGFRERHDSSQDLCYNQCHSRLKNLSMTHYNLVKKDFKQMYNYSKTIVEKLHLLNNTIKIEESTVTELNLIKHQVNTKALELIKQINQEKSDLIEQIESVKRKYESTLNEKKEYFALSMQYKDELRKVIRKYKEYKSEEKCSLNDLLNLYFSVKTISKNLDDCNHIKLIAEQDPVQVKFEERPVYRNLIGKLMLNQVSGSCSAVPSDKSNDPDIHNSKRHSHIEKTSDSNAKNHMSNLRQLTKSHEGDLNKDSSKSFSLNDLINAANEIFIQKENKPHYEFSSPFFFNNLKKNKNVNKSTPVLNNDNEAKHQSYDHLVDHEIQSNNEFEYRKNQILSENKILNASSNFDLNQTSSQSFSKLNLATQHLNKNLGSKSDRNFDKTKSASKSSISFDKRTQAKSQKPTKVVEHLVAKKNPKQRLEIDIVPSHLSFSNNNLLISSSYGKIRVLDIITFKMHKDELKNVLVNGICMPKSTESGHDPDVLYAVTNAQMNPSDDVLNVSNSVIIVTRRELKVLKVESGNPNEDYVFSNPSGICYDRHENLYVCDSGFNRVKVFDKNMVVIQVIDVAADSQDRLSQPKSVSTFQDTLFVCDSANHRIVTYEIIDRGKDFKFRSIYGYGYGDEHGMLQYPLECCADSKGILYVRDHHNYRVQAFDLDGKPLQLIEVNSQWETIYSMTVNENGDIYVAKIVHFQEKDKTGKLIA</sequence>
<keyword evidence="6" id="KW-1185">Reference proteome</keyword>
<dbReference type="AlphaFoldDB" id="A0A3M7QYW6"/>
<feature type="region of interest" description="Disordered" evidence="4">
    <location>
        <begin position="259"/>
        <end position="290"/>
    </location>
</feature>
<dbReference type="PANTHER" id="PTHR24104:SF25">
    <property type="entry name" value="PROTEIN LIN-41"/>
    <property type="match status" value="1"/>
</dbReference>